<accession>A0A510DT20</accession>
<reference evidence="4" key="1">
    <citation type="submission" date="2018-09" db="EMBL/GenBank/DDBJ databases">
        <title>Complete Genome Sequencing of Sulfolobus sp. JCM 16834.</title>
        <authorList>
            <person name="Kato S."/>
            <person name="Itoh T."/>
            <person name="Ohkuma M."/>
        </authorList>
    </citation>
    <scope>NUCLEOTIDE SEQUENCE [LARGE SCALE GENOMIC DNA]</scope>
    <source>
        <strain evidence="4">IC-007</strain>
    </source>
</reference>
<dbReference type="GeneID" id="41717018"/>
<dbReference type="AlphaFoldDB" id="A0A510DT20"/>
<protein>
    <submittedName>
        <fullName evidence="1">Uncharacterized protein</fullName>
    </submittedName>
</protein>
<dbReference type="Proteomes" id="UP000325030">
    <property type="component" value="Chromosome"/>
</dbReference>
<name>A0A510DT20_9CREN</name>
<reference evidence="1 3" key="2">
    <citation type="journal article" date="2020" name="Int. J. Syst. Evol. Microbiol.">
        <title>Sulfuracidifex tepidarius gen. nov., sp. nov. and transfer of Sulfolobus metallicus Huber and Stetter 1992 to the genus Sulfuracidifex as Sulfuracidifex metallicus comb. nov.</title>
        <authorList>
            <person name="Itoh T."/>
            <person name="Miura T."/>
            <person name="Sakai H.D."/>
            <person name="Kato S."/>
            <person name="Ohkuma M."/>
            <person name="Takashina T."/>
        </authorList>
    </citation>
    <scope>NUCLEOTIDE SEQUENCE [LARGE SCALE GENOMIC DNA]</scope>
    <source>
        <strain evidence="1 3">IC-006</strain>
        <strain evidence="2">IC-007</strain>
    </source>
</reference>
<dbReference type="EMBL" id="AP018930">
    <property type="protein sequence ID" value="BBG26061.1"/>
    <property type="molecule type" value="Genomic_DNA"/>
</dbReference>
<gene>
    <name evidence="1" type="ORF">IC006_0595</name>
    <name evidence="2" type="ORF">IC007_0566</name>
</gene>
<proteinExistence type="predicted"/>
<dbReference type="KEGG" id="step:IC006_0595"/>
<evidence type="ECO:0000313" key="1">
    <source>
        <dbReference type="EMBL" id="BBG23311.1"/>
    </source>
</evidence>
<evidence type="ECO:0000313" key="3">
    <source>
        <dbReference type="Proteomes" id="UP000322983"/>
    </source>
</evidence>
<dbReference type="Proteomes" id="UP000322983">
    <property type="component" value="Chromosome"/>
</dbReference>
<dbReference type="EMBL" id="AP018929">
    <property type="protein sequence ID" value="BBG23311.1"/>
    <property type="molecule type" value="Genomic_DNA"/>
</dbReference>
<evidence type="ECO:0000313" key="2">
    <source>
        <dbReference type="EMBL" id="BBG26061.1"/>
    </source>
</evidence>
<sequence length="59" mass="6669">MEGDILTLPQGGSNRREVELEVVKTEVTSNEVKSAVNAVKELQHKGKHVTNSRRQDIRR</sequence>
<dbReference type="RefSeq" id="WP_054846030.1">
    <property type="nucleotide sequence ID" value="NZ_AP018929.1"/>
</dbReference>
<evidence type="ECO:0000313" key="4">
    <source>
        <dbReference type="Proteomes" id="UP000325030"/>
    </source>
</evidence>
<accession>A0A510E0N5</accession>
<keyword evidence="3" id="KW-1185">Reference proteome</keyword>
<organism evidence="1 3">
    <name type="scientific">Sulfuracidifex tepidarius</name>
    <dbReference type="NCBI Taxonomy" id="1294262"/>
    <lineage>
        <taxon>Archaea</taxon>
        <taxon>Thermoproteota</taxon>
        <taxon>Thermoprotei</taxon>
        <taxon>Sulfolobales</taxon>
        <taxon>Sulfolobaceae</taxon>
        <taxon>Sulfuracidifex</taxon>
    </lineage>
</organism>